<evidence type="ECO:0000313" key="2">
    <source>
        <dbReference type="EMBL" id="EDL86686.1"/>
    </source>
</evidence>
<sequence length="89" mass="10264">MENIEPENVHMMRHSCSMENTVKHCWSTYNCAMTKFTYIPSLSLLLIFIFVFQDRVSLCSPDCPGTHSVDQEGLELTEIHLDLPLCHPH</sequence>
<keyword evidence="1" id="KW-1133">Transmembrane helix</keyword>
<keyword evidence="1" id="KW-0472">Membrane</keyword>
<organism evidence="3 4">
    <name type="scientific">Rattus norvegicus</name>
    <name type="common">Rat</name>
    <dbReference type="NCBI Taxonomy" id="10116"/>
    <lineage>
        <taxon>Eukaryota</taxon>
        <taxon>Metazoa</taxon>
        <taxon>Chordata</taxon>
        <taxon>Craniata</taxon>
        <taxon>Vertebrata</taxon>
        <taxon>Euteleostomi</taxon>
        <taxon>Mammalia</taxon>
        <taxon>Eutheria</taxon>
        <taxon>Euarchontoglires</taxon>
        <taxon>Glires</taxon>
        <taxon>Rodentia</taxon>
        <taxon>Myomorpha</taxon>
        <taxon>Muroidea</taxon>
        <taxon>Muridae</taxon>
        <taxon>Murinae</taxon>
        <taxon>Rattus</taxon>
    </lineage>
</organism>
<dbReference type="AlphaFoldDB" id="A6KNG2"/>
<feature type="transmembrane region" description="Helical" evidence="1">
    <location>
        <begin position="36"/>
        <end position="52"/>
    </location>
</feature>
<evidence type="ECO:0000256" key="1">
    <source>
        <dbReference type="SAM" id="Phobius"/>
    </source>
</evidence>
<reference evidence="4" key="3">
    <citation type="submission" date="2005-09" db="EMBL/GenBank/DDBJ databases">
        <authorList>
            <person name="Mural R.J."/>
            <person name="Li P.W."/>
            <person name="Adams M.D."/>
            <person name="Amanatides P.G."/>
            <person name="Baden-Tillson H."/>
            <person name="Barnstead M."/>
            <person name="Chin S.H."/>
            <person name="Dew I."/>
            <person name="Evans C.A."/>
            <person name="Ferriera S."/>
            <person name="Flanigan M."/>
            <person name="Fosler C."/>
            <person name="Glodek A."/>
            <person name="Gu Z."/>
            <person name="Holt R.A."/>
            <person name="Jennings D."/>
            <person name="Kraft C.L."/>
            <person name="Lu F."/>
            <person name="Nguyen T."/>
            <person name="Nusskern D.R."/>
            <person name="Pfannkoch C.M."/>
            <person name="Sitter C."/>
            <person name="Sutton G.G."/>
            <person name="Venter J.C."/>
            <person name="Wang Z."/>
            <person name="Woodage T."/>
            <person name="Zheng X.H."/>
            <person name="Zhong F."/>
        </authorList>
    </citation>
    <scope>NUCLEOTIDE SEQUENCE [LARGE SCALE GENOMIC DNA]</scope>
    <source>
        <strain evidence="2">BN</strain>
        <strain evidence="4">BN, Sprague-Dawley</strain>
    </source>
</reference>
<gene>
    <name evidence="3" type="ORF">rCG_41244</name>
</gene>
<accession>A6KNG2</accession>
<evidence type="ECO:0000313" key="4">
    <source>
        <dbReference type="Proteomes" id="UP000234681"/>
    </source>
</evidence>
<protein>
    <submittedName>
        <fullName evidence="3">RCG41244, isoform CRA_a</fullName>
    </submittedName>
</protein>
<dbReference type="Proteomes" id="UP000234681">
    <property type="component" value="Chromosome 18"/>
</dbReference>
<proteinExistence type="predicted"/>
<keyword evidence="1" id="KW-0812">Transmembrane</keyword>
<name>A6KNG2_RAT</name>
<dbReference type="EMBL" id="CH474073">
    <property type="protein sequence ID" value="EDL86686.1"/>
    <property type="molecule type" value="Genomic_DNA"/>
</dbReference>
<reference evidence="3" key="2">
    <citation type="submission" date="2005-07" db="EMBL/GenBank/DDBJ databases">
        <authorList>
            <person name="Mural R.J."/>
            <person name="Li P.W."/>
            <person name="Adams M.D."/>
            <person name="Amanatides P.G."/>
            <person name="Baden-Tillson H."/>
            <person name="Barnstead M."/>
            <person name="Chin S.H."/>
            <person name="Dew I."/>
            <person name="Evans C.A."/>
            <person name="Ferriera S."/>
            <person name="Flanigan M."/>
            <person name="Fosler C."/>
            <person name="Glodek A."/>
            <person name="Gu Z."/>
            <person name="Holt R.A."/>
            <person name="Jennings D."/>
            <person name="Kraft C.L."/>
            <person name="Lu F."/>
            <person name="Nguyen T."/>
            <person name="Nusskern D.R."/>
            <person name="Pfannkoch C.M."/>
            <person name="Sitter C."/>
            <person name="Sutton G.G."/>
            <person name="Venter J.C."/>
            <person name="Wang Z."/>
            <person name="Woodage T."/>
            <person name="Zheng X.H."/>
            <person name="Zhong F."/>
        </authorList>
    </citation>
    <scope>NUCLEOTIDE SEQUENCE</scope>
    <source>
        <strain evidence="3">BN</strain>
        <strain evidence="4">BN, Sprague-Dawley</strain>
    </source>
</reference>
<reference evidence="3" key="1">
    <citation type="journal article" date="2005" name="Genome Res.">
        <title>Gene and alternative splicing annotation with AIR.</title>
        <authorList>
            <person name="Florea L."/>
            <person name="Di Francesco V."/>
            <person name="Miller J."/>
            <person name="Turner R."/>
            <person name="Yao A."/>
            <person name="Harris M."/>
            <person name="Walenz B."/>
            <person name="Mobarry C."/>
            <person name="Merkulov G.V."/>
            <person name="Charlab R."/>
            <person name="Dew I."/>
            <person name="Deng Z."/>
            <person name="Istrail S."/>
            <person name="Li P."/>
            <person name="Sutton G."/>
        </authorList>
    </citation>
    <scope>NUCLEOTIDE SEQUENCE</scope>
    <source>
        <strain evidence="3">BN</strain>
    </source>
</reference>
<dbReference type="EMBL" id="CH474073">
    <property type="protein sequence ID" value="EDL86687.1"/>
    <property type="molecule type" value="Genomic_DNA"/>
</dbReference>
<evidence type="ECO:0000313" key="3">
    <source>
        <dbReference type="EMBL" id="EDL86687.1"/>
    </source>
</evidence>